<reference evidence="1 2" key="1">
    <citation type="submission" date="2021-01" db="EMBL/GenBank/DDBJ databases">
        <title>Whole genome shotgun sequence of Catellatospora chokoriensis NBRC 107358.</title>
        <authorList>
            <person name="Komaki H."/>
            <person name="Tamura T."/>
        </authorList>
    </citation>
    <scope>NUCLEOTIDE SEQUENCE [LARGE SCALE GENOMIC DNA]</scope>
    <source>
        <strain evidence="1 2">NBRC 107358</strain>
    </source>
</reference>
<evidence type="ECO:0000313" key="2">
    <source>
        <dbReference type="Proteomes" id="UP000619293"/>
    </source>
</evidence>
<accession>A0A8J3KDL8</accession>
<evidence type="ECO:0000313" key="1">
    <source>
        <dbReference type="EMBL" id="GIF93084.1"/>
    </source>
</evidence>
<name>A0A8J3KDL8_9ACTN</name>
<dbReference type="AlphaFoldDB" id="A0A8J3KDL8"/>
<dbReference type="Proteomes" id="UP000619293">
    <property type="component" value="Unassembled WGS sequence"/>
</dbReference>
<dbReference type="EMBL" id="BONG01000055">
    <property type="protein sequence ID" value="GIF93084.1"/>
    <property type="molecule type" value="Genomic_DNA"/>
</dbReference>
<protein>
    <submittedName>
        <fullName evidence="1">Uncharacterized protein</fullName>
    </submittedName>
</protein>
<comment type="caution">
    <text evidence="1">The sequence shown here is derived from an EMBL/GenBank/DDBJ whole genome shotgun (WGS) entry which is preliminary data.</text>
</comment>
<keyword evidence="2" id="KW-1185">Reference proteome</keyword>
<organism evidence="1 2">
    <name type="scientific">Catellatospora chokoriensis</name>
    <dbReference type="NCBI Taxonomy" id="310353"/>
    <lineage>
        <taxon>Bacteria</taxon>
        <taxon>Bacillati</taxon>
        <taxon>Actinomycetota</taxon>
        <taxon>Actinomycetes</taxon>
        <taxon>Micromonosporales</taxon>
        <taxon>Micromonosporaceae</taxon>
        <taxon>Catellatospora</taxon>
    </lineage>
</organism>
<proteinExistence type="predicted"/>
<sequence length="66" mass="7485">MWARLGGSDHLLADPPWARNLLPQVDEQQIADHQQVLDLLDEAVATGRMTEAERGVVVEKFRKHEP</sequence>
<gene>
    <name evidence="1" type="ORF">Cch02nite_65280</name>
</gene>